<dbReference type="Gene3D" id="3.30.420.110">
    <property type="entry name" value="MutS, connector domain"/>
    <property type="match status" value="1"/>
</dbReference>
<dbReference type="HAMAP" id="MF_00096">
    <property type="entry name" value="MutS"/>
    <property type="match status" value="1"/>
</dbReference>
<keyword evidence="5 9" id="KW-0067">ATP-binding</keyword>
<dbReference type="PANTHER" id="PTHR11361">
    <property type="entry name" value="DNA MISMATCH REPAIR PROTEIN MUTS FAMILY MEMBER"/>
    <property type="match status" value="1"/>
</dbReference>
<sequence>MAQLTPMMKQYLDIHNKVKDAILFFRLGDFYEMFFDDALTASRELEITLTGRDCGLDEKAPMCGVPYHAAENYIARLIEKGYKVAICEQVEDPKQTKGIVKREIARIISPGTISDGKMLKNKNNNYLMSIYYNMTGFGLAIVDVSTGEFYTSQVVACKDPKEKLLDEIAKYNPSEIIINTVLFKEKWLIDNIEKRFHCYSNILPNKYFNLERCQEILEDQFKVYSMTSLGLQDDELSIKASGALITYLNETQMRVLTHIDKIKKYLVDDYMAIDISTRRNLELTENMRTSERKGSLLDVLDHTQTSMGGRKMKSWINQPLVDVDQINGRLGAIEAILENMSIQISLGENLKKIYDLERLISKISFGNCNGRDFLSLKYSLDIIPKVKGILLKCNSDYIEKLNNDLDPISEVVQLIEKSIHPETPVSVKDGNLIRDGYNDEVDYYRNITVSGKDLIINLEIQEREKTGIKSLKIKYNKIFGYYIDVTKSNLHSVPNHYIRKQTLANSERYYTDELKDIESKILNAEDKIINLEYEIFQSIRKEVLNYVQRIKQTAENISVIDVLYSFAIVSYKNNYIKPIINSGDEIIISEGRHPVVENMLSEQEFVPNSCELNCVDATMLVITGPNMAGKSTFIRQVAIITLMAQIGCYVPAQEAILGVVDRIFTRVGASDDLALGHSTFMVEMSEVSNILKNATSKSLIILDEIGRGTSTFDGLSIAWSVVEYLHNKEILGAKALFATHYHELTQLENILSGVKNYCIKVQESEEGVIFLRKIIPGSADQSYGIEVAKLAGLPDQVVKRAREILSKLENNEEIVEGYLPKTNLENEINLFNYSDKLIIEELKKLPIDDMTPMEVMNYIYELKKRL</sequence>
<dbReference type="Pfam" id="PF05192">
    <property type="entry name" value="MutS_III"/>
    <property type="match status" value="1"/>
</dbReference>
<comment type="function">
    <text evidence="8 9">This protein is involved in the repair of mismatches in DNA. It is possible that it carries out the mismatch recognition step. This protein has a weak ATPase activity.</text>
</comment>
<dbReference type="SUPFAM" id="SSF55271">
    <property type="entry name" value="DNA repair protein MutS, domain I"/>
    <property type="match status" value="1"/>
</dbReference>
<dbReference type="Pfam" id="PF00488">
    <property type="entry name" value="MutS_V"/>
    <property type="match status" value="1"/>
</dbReference>
<dbReference type="InterPro" id="IPR016151">
    <property type="entry name" value="DNA_mismatch_repair_MutS_N"/>
</dbReference>
<dbReference type="InterPro" id="IPR045076">
    <property type="entry name" value="MutS"/>
</dbReference>
<protein>
    <recommendedName>
        <fullName evidence="2 9">DNA mismatch repair protein MutS</fullName>
    </recommendedName>
</protein>
<dbReference type="AlphaFoldDB" id="A0A6A7K721"/>
<dbReference type="InterPro" id="IPR007860">
    <property type="entry name" value="DNA_mmatch_repair_MutS_con_dom"/>
</dbReference>
<evidence type="ECO:0000256" key="3">
    <source>
        <dbReference type="ARBA" id="ARBA00022741"/>
    </source>
</evidence>
<organism evidence="12 13">
    <name type="scientific">Alkalibaculum sporogenes</name>
    <dbReference type="NCBI Taxonomy" id="2655001"/>
    <lineage>
        <taxon>Bacteria</taxon>
        <taxon>Bacillati</taxon>
        <taxon>Bacillota</taxon>
        <taxon>Clostridia</taxon>
        <taxon>Eubacteriales</taxon>
        <taxon>Eubacteriaceae</taxon>
        <taxon>Alkalibaculum</taxon>
    </lineage>
</organism>
<dbReference type="GO" id="GO:0006298">
    <property type="term" value="P:mismatch repair"/>
    <property type="evidence" value="ECO:0007669"/>
    <property type="project" value="UniProtKB-UniRule"/>
</dbReference>
<dbReference type="InterPro" id="IPR036187">
    <property type="entry name" value="DNA_mismatch_repair_MutS_sf"/>
</dbReference>
<dbReference type="FunFam" id="3.40.1170.10:FF:000001">
    <property type="entry name" value="DNA mismatch repair protein MutS"/>
    <property type="match status" value="1"/>
</dbReference>
<evidence type="ECO:0000256" key="4">
    <source>
        <dbReference type="ARBA" id="ARBA00022763"/>
    </source>
</evidence>
<dbReference type="InterPro" id="IPR007696">
    <property type="entry name" value="DNA_mismatch_repair_MutS_core"/>
</dbReference>
<keyword evidence="4 9" id="KW-0227">DNA damage</keyword>
<evidence type="ECO:0000256" key="6">
    <source>
        <dbReference type="ARBA" id="ARBA00023125"/>
    </source>
</evidence>
<dbReference type="GO" id="GO:0005829">
    <property type="term" value="C:cytosol"/>
    <property type="evidence" value="ECO:0007669"/>
    <property type="project" value="TreeGrafter"/>
</dbReference>
<dbReference type="PANTHER" id="PTHR11361:SF34">
    <property type="entry name" value="DNA MISMATCH REPAIR PROTEIN MSH1, MITOCHONDRIAL"/>
    <property type="match status" value="1"/>
</dbReference>
<dbReference type="Proteomes" id="UP000440004">
    <property type="component" value="Unassembled WGS sequence"/>
</dbReference>
<dbReference type="InterPro" id="IPR000432">
    <property type="entry name" value="DNA_mismatch_repair_MutS_C"/>
</dbReference>
<evidence type="ECO:0000256" key="1">
    <source>
        <dbReference type="ARBA" id="ARBA00006271"/>
    </source>
</evidence>
<dbReference type="Gene3D" id="3.40.1170.10">
    <property type="entry name" value="DNA repair protein MutS, domain I"/>
    <property type="match status" value="1"/>
</dbReference>
<accession>A0A6A7K721</accession>
<dbReference type="GO" id="GO:0030983">
    <property type="term" value="F:mismatched DNA binding"/>
    <property type="evidence" value="ECO:0007669"/>
    <property type="project" value="InterPro"/>
</dbReference>
<evidence type="ECO:0000256" key="10">
    <source>
        <dbReference type="RuleBase" id="RU003756"/>
    </source>
</evidence>
<keyword evidence="3 9" id="KW-0547">Nucleotide-binding</keyword>
<reference evidence="12 13" key="1">
    <citation type="submission" date="2019-10" db="EMBL/GenBank/DDBJ databases">
        <title>Alkalibaculum tamaniensis sp.nov., a new alkaliphilic acetogen, isolated on methoxylated aromatics from a mud volcano.</title>
        <authorList>
            <person name="Khomyakova M.A."/>
            <person name="Merkel A.Y."/>
            <person name="Bonch-Osmolovskaya E.A."/>
            <person name="Slobodkin A.I."/>
        </authorList>
    </citation>
    <scope>NUCLEOTIDE SEQUENCE [LARGE SCALE GENOMIC DNA]</scope>
    <source>
        <strain evidence="12 13">M08DMB</strain>
    </source>
</reference>
<evidence type="ECO:0000313" key="12">
    <source>
        <dbReference type="EMBL" id="MPW25214.1"/>
    </source>
</evidence>
<dbReference type="InterPro" id="IPR017261">
    <property type="entry name" value="DNA_mismatch_repair_MutS/MSH"/>
</dbReference>
<dbReference type="InterPro" id="IPR007861">
    <property type="entry name" value="DNA_mismatch_repair_MutS_clamp"/>
</dbReference>
<dbReference type="Pfam" id="PF01624">
    <property type="entry name" value="MutS_I"/>
    <property type="match status" value="1"/>
</dbReference>
<dbReference type="InterPro" id="IPR036678">
    <property type="entry name" value="MutS_con_dom_sf"/>
</dbReference>
<dbReference type="FunFam" id="3.40.50.300:FF:001579">
    <property type="entry name" value="DNA mismatch repair protein MutS"/>
    <property type="match status" value="1"/>
</dbReference>
<dbReference type="SMART" id="SM00533">
    <property type="entry name" value="MUTSd"/>
    <property type="match status" value="1"/>
</dbReference>
<dbReference type="SUPFAM" id="SSF53150">
    <property type="entry name" value="DNA repair protein MutS, domain II"/>
    <property type="match status" value="1"/>
</dbReference>
<evidence type="ECO:0000256" key="8">
    <source>
        <dbReference type="ARBA" id="ARBA00024647"/>
    </source>
</evidence>
<dbReference type="EMBL" id="WHNX01000006">
    <property type="protein sequence ID" value="MPW25214.1"/>
    <property type="molecule type" value="Genomic_DNA"/>
</dbReference>
<dbReference type="Gene3D" id="1.10.1420.10">
    <property type="match status" value="2"/>
</dbReference>
<dbReference type="GO" id="GO:0005524">
    <property type="term" value="F:ATP binding"/>
    <property type="evidence" value="ECO:0007669"/>
    <property type="project" value="UniProtKB-UniRule"/>
</dbReference>
<keyword evidence="13" id="KW-1185">Reference proteome</keyword>
<dbReference type="RefSeq" id="WP_152802488.1">
    <property type="nucleotide sequence ID" value="NZ_WHNX01000006.1"/>
</dbReference>
<dbReference type="FunFam" id="1.10.1420.10:FF:000001">
    <property type="entry name" value="DNA mismatch repair protein MutS"/>
    <property type="match status" value="1"/>
</dbReference>
<dbReference type="PROSITE" id="PS00486">
    <property type="entry name" value="DNA_MISMATCH_REPAIR_2"/>
    <property type="match status" value="1"/>
</dbReference>
<dbReference type="Pfam" id="PF05190">
    <property type="entry name" value="MutS_IV"/>
    <property type="match status" value="1"/>
</dbReference>
<comment type="caution">
    <text evidence="12">The sequence shown here is derived from an EMBL/GenBank/DDBJ whole genome shotgun (WGS) entry which is preliminary data.</text>
</comment>
<feature type="domain" description="DNA mismatch repair proteins mutS family" evidence="11">
    <location>
        <begin position="698"/>
        <end position="714"/>
    </location>
</feature>
<dbReference type="GO" id="GO:0140664">
    <property type="term" value="F:ATP-dependent DNA damage sensor activity"/>
    <property type="evidence" value="ECO:0007669"/>
    <property type="project" value="InterPro"/>
</dbReference>
<feature type="binding site" evidence="9">
    <location>
        <begin position="624"/>
        <end position="631"/>
    </location>
    <ligand>
        <name>ATP</name>
        <dbReference type="ChEBI" id="CHEBI:30616"/>
    </ligand>
</feature>
<evidence type="ECO:0000313" key="13">
    <source>
        <dbReference type="Proteomes" id="UP000440004"/>
    </source>
</evidence>
<comment type="similarity">
    <text evidence="1 9 10">Belongs to the DNA mismatch repair MutS family.</text>
</comment>
<evidence type="ECO:0000259" key="11">
    <source>
        <dbReference type="PROSITE" id="PS00486"/>
    </source>
</evidence>
<gene>
    <name evidence="9 12" type="primary">mutS</name>
    <name evidence="12" type="ORF">GC105_05360</name>
</gene>
<dbReference type="CDD" id="cd03284">
    <property type="entry name" value="ABC_MutS1"/>
    <property type="match status" value="1"/>
</dbReference>
<proteinExistence type="inferred from homology"/>
<dbReference type="SMART" id="SM00534">
    <property type="entry name" value="MUTSac"/>
    <property type="match status" value="1"/>
</dbReference>
<dbReference type="InterPro" id="IPR007695">
    <property type="entry name" value="DNA_mismatch_repair_MutS-lik_N"/>
</dbReference>
<evidence type="ECO:0000256" key="9">
    <source>
        <dbReference type="HAMAP-Rule" id="MF_00096"/>
    </source>
</evidence>
<evidence type="ECO:0000256" key="5">
    <source>
        <dbReference type="ARBA" id="ARBA00022840"/>
    </source>
</evidence>
<evidence type="ECO:0000256" key="2">
    <source>
        <dbReference type="ARBA" id="ARBA00021982"/>
    </source>
</evidence>
<keyword evidence="7 9" id="KW-0234">DNA repair</keyword>
<name>A0A6A7K721_9FIRM</name>
<evidence type="ECO:0000256" key="7">
    <source>
        <dbReference type="ARBA" id="ARBA00023204"/>
    </source>
</evidence>
<keyword evidence="6 9" id="KW-0238">DNA-binding</keyword>
<dbReference type="PIRSF" id="PIRSF037677">
    <property type="entry name" value="DNA_mis_repair_Msh6"/>
    <property type="match status" value="1"/>
</dbReference>
<dbReference type="Gene3D" id="3.40.50.300">
    <property type="entry name" value="P-loop containing nucleotide triphosphate hydrolases"/>
    <property type="match status" value="1"/>
</dbReference>
<dbReference type="SUPFAM" id="SSF48334">
    <property type="entry name" value="DNA repair protein MutS, domain III"/>
    <property type="match status" value="1"/>
</dbReference>
<dbReference type="GO" id="GO:0003684">
    <property type="term" value="F:damaged DNA binding"/>
    <property type="evidence" value="ECO:0007669"/>
    <property type="project" value="UniProtKB-UniRule"/>
</dbReference>
<dbReference type="NCBIfam" id="NF003810">
    <property type="entry name" value="PRK05399.1"/>
    <property type="match status" value="1"/>
</dbReference>
<dbReference type="NCBIfam" id="TIGR01070">
    <property type="entry name" value="mutS1"/>
    <property type="match status" value="1"/>
</dbReference>
<dbReference type="SUPFAM" id="SSF52540">
    <property type="entry name" value="P-loop containing nucleoside triphosphate hydrolases"/>
    <property type="match status" value="1"/>
</dbReference>
<dbReference type="InterPro" id="IPR005748">
    <property type="entry name" value="DNA_mismatch_repair_MutS"/>
</dbReference>
<dbReference type="Pfam" id="PF05188">
    <property type="entry name" value="MutS_II"/>
    <property type="match status" value="1"/>
</dbReference>
<dbReference type="InterPro" id="IPR027417">
    <property type="entry name" value="P-loop_NTPase"/>
</dbReference>